<feature type="region of interest" description="Disordered" evidence="1">
    <location>
        <begin position="26"/>
        <end position="53"/>
    </location>
</feature>
<reference evidence="2 3" key="1">
    <citation type="submission" date="2021-06" db="EMBL/GenBank/DDBJ databases">
        <authorList>
            <person name="Palmer J.M."/>
        </authorList>
    </citation>
    <scope>NUCLEOTIDE SEQUENCE [LARGE SCALE GENOMIC DNA]</scope>
    <source>
        <strain evidence="2 3">CL_MEX2019</strain>
        <tissue evidence="2">Muscle</tissue>
    </source>
</reference>
<keyword evidence="3" id="KW-1185">Reference proteome</keyword>
<dbReference type="Proteomes" id="UP001352852">
    <property type="component" value="Unassembled WGS sequence"/>
</dbReference>
<evidence type="ECO:0000313" key="3">
    <source>
        <dbReference type="Proteomes" id="UP001352852"/>
    </source>
</evidence>
<proteinExistence type="predicted"/>
<protein>
    <submittedName>
        <fullName evidence="2">Uncharacterized protein</fullName>
    </submittedName>
</protein>
<comment type="caution">
    <text evidence="2">The sequence shown here is derived from an EMBL/GenBank/DDBJ whole genome shotgun (WGS) entry which is preliminary data.</text>
</comment>
<dbReference type="EMBL" id="JAHUTJ010025342">
    <property type="protein sequence ID" value="MED6273932.1"/>
    <property type="molecule type" value="Genomic_DNA"/>
</dbReference>
<organism evidence="2 3">
    <name type="scientific">Characodon lateralis</name>
    <dbReference type="NCBI Taxonomy" id="208331"/>
    <lineage>
        <taxon>Eukaryota</taxon>
        <taxon>Metazoa</taxon>
        <taxon>Chordata</taxon>
        <taxon>Craniata</taxon>
        <taxon>Vertebrata</taxon>
        <taxon>Euteleostomi</taxon>
        <taxon>Actinopterygii</taxon>
        <taxon>Neopterygii</taxon>
        <taxon>Teleostei</taxon>
        <taxon>Neoteleostei</taxon>
        <taxon>Acanthomorphata</taxon>
        <taxon>Ovalentaria</taxon>
        <taxon>Atherinomorphae</taxon>
        <taxon>Cyprinodontiformes</taxon>
        <taxon>Goodeidae</taxon>
        <taxon>Characodon</taxon>
    </lineage>
</organism>
<sequence>MNLYILFTTEQELGCVWHFRRQSVGPDRSAAGRYPSAPRFSADVDGSEGRGSGGQVEVDVSALICQAFSHHLLRCQRREIVSSGVNLLLSDRITFRRNRSSGWRGRAATHAAAFSHRRL</sequence>
<accession>A0ABU7DFM6</accession>
<evidence type="ECO:0000256" key="1">
    <source>
        <dbReference type="SAM" id="MobiDB-lite"/>
    </source>
</evidence>
<evidence type="ECO:0000313" key="2">
    <source>
        <dbReference type="EMBL" id="MED6273932.1"/>
    </source>
</evidence>
<name>A0ABU7DFM6_9TELE</name>
<gene>
    <name evidence="2" type="ORF">CHARACLAT_011314</name>
</gene>